<dbReference type="Proteomes" id="UP001149090">
    <property type="component" value="Unassembled WGS sequence"/>
</dbReference>
<name>A0A9Q0R7K7_ANAIG</name>
<dbReference type="AlphaFoldDB" id="A0A9Q0R7K7"/>
<sequence>MGNTENSNVIPKKKTSKYIKSVKESANPIFLLDNLIKIHFANEKFLDLTKLNNQTIIDKPLTSISAEIQPNEQTTCDLNYALLTKFKTVLNSPHGSDIDWIIKGKELLQISASISLICLNNKHLAEVNIKRVSPVGSQPKLETETEPVNFALDRFETLSEMSFDSDLSEVDKFRLSRTSSLADENVPKRMTLLRNESTDSFNDFQNFDNQIKANIDLINKYLKSIQNQKLADSTNKKINQIHDLVFNFVDHKDEQINKLKEKFSQEKKEQKKKFSKLESHFQRRLGGMESQKNEKQSILEENLQLKKKINRLTSLIKKQEEITKELYSCLNTVKN</sequence>
<comment type="caution">
    <text evidence="2">The sequence shown here is derived from an EMBL/GenBank/DDBJ whole genome shotgun (WGS) entry which is preliminary data.</text>
</comment>
<feature type="coiled-coil region" evidence="1">
    <location>
        <begin position="249"/>
        <end position="322"/>
    </location>
</feature>
<gene>
    <name evidence="2" type="ORF">M0811_02166</name>
</gene>
<protein>
    <submittedName>
        <fullName evidence="2">Phage infection protein</fullName>
    </submittedName>
</protein>
<proteinExistence type="predicted"/>
<keyword evidence="3" id="KW-1185">Reference proteome</keyword>
<evidence type="ECO:0000313" key="3">
    <source>
        <dbReference type="Proteomes" id="UP001149090"/>
    </source>
</evidence>
<reference evidence="2" key="1">
    <citation type="submission" date="2022-10" db="EMBL/GenBank/DDBJ databases">
        <title>Novel sulphate-reducing endosymbionts in the free-living metamonad Anaeramoeba.</title>
        <authorList>
            <person name="Jerlstrom-Hultqvist J."/>
            <person name="Cepicka I."/>
            <person name="Gallot-Lavallee L."/>
            <person name="Salas-Leiva D."/>
            <person name="Curtis B.A."/>
            <person name="Zahonova K."/>
            <person name="Pipaliya S."/>
            <person name="Dacks J."/>
            <person name="Roger A.J."/>
        </authorList>
    </citation>
    <scope>NUCLEOTIDE SEQUENCE</scope>
    <source>
        <strain evidence="2">BMAN</strain>
    </source>
</reference>
<evidence type="ECO:0000313" key="2">
    <source>
        <dbReference type="EMBL" id="KAJ5069596.1"/>
    </source>
</evidence>
<accession>A0A9Q0R7K7</accession>
<organism evidence="2 3">
    <name type="scientific">Anaeramoeba ignava</name>
    <name type="common">Anaerobic marine amoeba</name>
    <dbReference type="NCBI Taxonomy" id="1746090"/>
    <lineage>
        <taxon>Eukaryota</taxon>
        <taxon>Metamonada</taxon>
        <taxon>Anaeramoebidae</taxon>
        <taxon>Anaeramoeba</taxon>
    </lineage>
</organism>
<keyword evidence="1" id="KW-0175">Coiled coil</keyword>
<evidence type="ECO:0000256" key="1">
    <source>
        <dbReference type="SAM" id="Coils"/>
    </source>
</evidence>
<dbReference type="EMBL" id="JAPDFW010000103">
    <property type="protein sequence ID" value="KAJ5069596.1"/>
    <property type="molecule type" value="Genomic_DNA"/>
</dbReference>